<organism evidence="1">
    <name type="scientific">Aureimonas altamirensis</name>
    <dbReference type="NCBI Taxonomy" id="370622"/>
    <lineage>
        <taxon>Bacteria</taxon>
        <taxon>Pseudomonadati</taxon>
        <taxon>Pseudomonadota</taxon>
        <taxon>Alphaproteobacteria</taxon>
        <taxon>Hyphomicrobiales</taxon>
        <taxon>Aurantimonadaceae</taxon>
        <taxon>Aureimonas</taxon>
    </lineage>
</organism>
<name>A0A0P0YX90_9HYPH</name>
<evidence type="ECO:0000313" key="1">
    <source>
        <dbReference type="EMBL" id="BAT26063.1"/>
    </source>
</evidence>
<dbReference type="RefSeq" id="WP_060602807.1">
    <property type="nucleotide sequence ID" value="NZ_BBWQ01000009.1"/>
</dbReference>
<reference evidence="1" key="1">
    <citation type="journal article" date="2015" name="Proc. Natl. Acad. Sci. U.S.A.">
        <title>Bacterial clade with the ribosomal RNA operon on a small plasmid rather than the chromosome.</title>
        <authorList>
            <person name="Anda M."/>
            <person name="Ohtsubo Y."/>
            <person name="Okubo T."/>
            <person name="Sugawara M."/>
            <person name="Nagata Y."/>
            <person name="Tsuda M."/>
            <person name="Minamisawa K."/>
            <person name="Mitsui H."/>
        </authorList>
    </citation>
    <scope>NUCLEOTIDE SEQUENCE</scope>
    <source>
        <strain evidence="1">DSM 21988</strain>
    </source>
</reference>
<dbReference type="AlphaFoldDB" id="A0A0P0YX90"/>
<protein>
    <submittedName>
        <fullName evidence="1">Sulfate transporter, permease protein</fullName>
    </submittedName>
</protein>
<sequence>MANVKNVTDRPLALPTGGIIPAGRTLRIDNWDGLQSHPIVKGWIAAKAVEVQKEKPAPEAKADKPSRGS</sequence>
<proteinExistence type="predicted"/>
<accession>A0A0P0YX90</accession>
<dbReference type="EMBL" id="LC066371">
    <property type="protein sequence ID" value="BAT26063.1"/>
    <property type="molecule type" value="Genomic_DNA"/>
</dbReference>